<sequence length="250" mass="24859">MDESELRSRLQDGDDDPTSRIDVTAVLRRARRRRAPRLALVGGAAGLLVIGLAVPAVGAVVFAGGSAGSSSAGSADSAASGAPEDQGLTPERGSGSPRPLDHGDDGTTASGGVELLRCGAATPPASGTGLRLELGLDRAADADGSRTGVATLTNTGSVAVRGTTPAVAAAGLARDGRFVAVHTGPDIQSVIEVDLQPGQSVEVPVSIETVDCAGAELAEGDYRALAAVRIVLDDGSVRAVVAAPVDLRLG</sequence>
<dbReference type="OrthoDB" id="5116283at2"/>
<evidence type="ECO:0000313" key="3">
    <source>
        <dbReference type="EMBL" id="TPW75957.1"/>
    </source>
</evidence>
<feature type="region of interest" description="Disordered" evidence="1">
    <location>
        <begin position="70"/>
        <end position="111"/>
    </location>
</feature>
<proteinExistence type="predicted"/>
<protein>
    <submittedName>
        <fullName evidence="3">Uncharacterized protein</fullName>
    </submittedName>
</protein>
<evidence type="ECO:0000256" key="1">
    <source>
        <dbReference type="SAM" id="MobiDB-lite"/>
    </source>
</evidence>
<dbReference type="Proteomes" id="UP000316252">
    <property type="component" value="Unassembled WGS sequence"/>
</dbReference>
<evidence type="ECO:0000256" key="2">
    <source>
        <dbReference type="SAM" id="Phobius"/>
    </source>
</evidence>
<keyword evidence="2" id="KW-0472">Membrane</keyword>
<feature type="transmembrane region" description="Helical" evidence="2">
    <location>
        <begin position="38"/>
        <end position="62"/>
    </location>
</feature>
<evidence type="ECO:0000313" key="4">
    <source>
        <dbReference type="Proteomes" id="UP000316252"/>
    </source>
</evidence>
<dbReference type="RefSeq" id="WP_141163315.1">
    <property type="nucleotide sequence ID" value="NZ_VHQG01000002.1"/>
</dbReference>
<gene>
    <name evidence="3" type="ORF">FJ657_08960</name>
</gene>
<keyword evidence="2" id="KW-0812">Transmembrane</keyword>
<comment type="caution">
    <text evidence="3">The sequence shown here is derived from an EMBL/GenBank/DDBJ whole genome shotgun (WGS) entry which is preliminary data.</text>
</comment>
<dbReference type="EMBL" id="VHQG01000002">
    <property type="protein sequence ID" value="TPW75957.1"/>
    <property type="molecule type" value="Genomic_DNA"/>
</dbReference>
<dbReference type="AlphaFoldDB" id="A0A506Y3F4"/>
<keyword evidence="4" id="KW-1185">Reference proteome</keyword>
<reference evidence="3 4" key="1">
    <citation type="submission" date="2019-06" db="EMBL/GenBank/DDBJ databases">
        <authorList>
            <person name="Li F."/>
        </authorList>
    </citation>
    <scope>NUCLEOTIDE SEQUENCE [LARGE SCALE GENOMIC DNA]</scope>
    <source>
        <strain evidence="3 4">10F1D-1</strain>
    </source>
</reference>
<keyword evidence="2" id="KW-1133">Transmembrane helix</keyword>
<name>A0A506Y3F4_9MICO</name>
<accession>A0A506Y3F4</accession>
<organism evidence="3 4">
    <name type="scientific">Schumannella soli</name>
    <dbReference type="NCBI Taxonomy" id="2590779"/>
    <lineage>
        <taxon>Bacteria</taxon>
        <taxon>Bacillati</taxon>
        <taxon>Actinomycetota</taxon>
        <taxon>Actinomycetes</taxon>
        <taxon>Micrococcales</taxon>
        <taxon>Microbacteriaceae</taxon>
        <taxon>Schumannella</taxon>
    </lineage>
</organism>
<feature type="compositionally biased region" description="Low complexity" evidence="1">
    <location>
        <begin position="70"/>
        <end position="83"/>
    </location>
</feature>